<dbReference type="Pfam" id="PF00047">
    <property type="entry name" value="ig"/>
    <property type="match status" value="1"/>
</dbReference>
<accession>A0A7L1E1N0</accession>
<keyword evidence="1" id="KW-0393">Immunoglobulin domain</keyword>
<reference evidence="3 4" key="1">
    <citation type="submission" date="2019-09" db="EMBL/GenBank/DDBJ databases">
        <title>Bird 10,000 Genomes (B10K) Project - Family phase.</title>
        <authorList>
            <person name="Zhang G."/>
        </authorList>
    </citation>
    <scope>NUCLEOTIDE SEQUENCE [LARGE SCALE GENOMIC DNA]</scope>
    <source>
        <strain evidence="3">B10K-DU-001-74</strain>
        <tissue evidence="3">Muscle</tissue>
    </source>
</reference>
<feature type="non-terminal residue" evidence="3">
    <location>
        <position position="1"/>
    </location>
</feature>
<evidence type="ECO:0000256" key="1">
    <source>
        <dbReference type="ARBA" id="ARBA00023319"/>
    </source>
</evidence>
<dbReference type="AlphaFoldDB" id="A0A7L1E1N0"/>
<feature type="non-terminal residue" evidence="3">
    <location>
        <position position="104"/>
    </location>
</feature>
<comment type="caution">
    <text evidence="3">The sequence shown here is derived from an EMBL/GenBank/DDBJ whole genome shotgun (WGS) entry which is preliminary data.</text>
</comment>
<evidence type="ECO:0000259" key="2">
    <source>
        <dbReference type="PROSITE" id="PS50835"/>
    </source>
</evidence>
<feature type="domain" description="Ig-like" evidence="2">
    <location>
        <begin position="1"/>
        <end position="62"/>
    </location>
</feature>
<dbReference type="PROSITE" id="PS50835">
    <property type="entry name" value="IG_LIKE"/>
    <property type="match status" value="1"/>
</dbReference>
<organism evidence="3 4">
    <name type="scientific">Oenanthe oenanthe</name>
    <name type="common">Northern wheatear</name>
    <dbReference type="NCBI Taxonomy" id="279966"/>
    <lineage>
        <taxon>Eukaryota</taxon>
        <taxon>Metazoa</taxon>
        <taxon>Chordata</taxon>
        <taxon>Craniata</taxon>
        <taxon>Vertebrata</taxon>
        <taxon>Euteleostomi</taxon>
        <taxon>Archelosauria</taxon>
        <taxon>Archosauria</taxon>
        <taxon>Dinosauria</taxon>
        <taxon>Saurischia</taxon>
        <taxon>Theropoda</taxon>
        <taxon>Coelurosauria</taxon>
        <taxon>Aves</taxon>
        <taxon>Neognathae</taxon>
        <taxon>Neoaves</taxon>
        <taxon>Telluraves</taxon>
        <taxon>Australaves</taxon>
        <taxon>Passeriformes</taxon>
        <taxon>Muscicapidae</taxon>
        <taxon>Oenanthe</taxon>
    </lineage>
</organism>
<proteinExistence type="predicted"/>
<dbReference type="Gene3D" id="2.60.40.10">
    <property type="entry name" value="Immunoglobulins"/>
    <property type="match status" value="1"/>
</dbReference>
<sequence>PGLSYTWLFNNSALDLREDRRRFVSQATGSLYLAKVEPGDAGDYSCAVSSAQAGRRARGPATALALRADGVMGEYEPKIEARFPERTYAAQGSSARLECFALGK</sequence>
<name>A0A7L1E1N0_OENON</name>
<dbReference type="Proteomes" id="UP000565754">
    <property type="component" value="Unassembled WGS sequence"/>
</dbReference>
<dbReference type="InterPro" id="IPR007110">
    <property type="entry name" value="Ig-like_dom"/>
</dbReference>
<dbReference type="SUPFAM" id="SSF48726">
    <property type="entry name" value="Immunoglobulin"/>
    <property type="match status" value="1"/>
</dbReference>
<dbReference type="InterPro" id="IPR013151">
    <property type="entry name" value="Immunoglobulin_dom"/>
</dbReference>
<dbReference type="EMBL" id="VXBF01004991">
    <property type="protein sequence ID" value="NXM83309.1"/>
    <property type="molecule type" value="Genomic_DNA"/>
</dbReference>
<gene>
    <name evidence="3" type="primary">Cntn6_0</name>
    <name evidence="3" type="ORF">OENOEN_R13797</name>
</gene>
<evidence type="ECO:0000313" key="3">
    <source>
        <dbReference type="EMBL" id="NXM83309.1"/>
    </source>
</evidence>
<protein>
    <submittedName>
        <fullName evidence="3">CNTN6 protein</fullName>
    </submittedName>
</protein>
<evidence type="ECO:0000313" key="4">
    <source>
        <dbReference type="Proteomes" id="UP000565754"/>
    </source>
</evidence>
<dbReference type="InterPro" id="IPR013783">
    <property type="entry name" value="Ig-like_fold"/>
</dbReference>
<dbReference type="InterPro" id="IPR036179">
    <property type="entry name" value="Ig-like_dom_sf"/>
</dbReference>
<keyword evidence="4" id="KW-1185">Reference proteome</keyword>